<dbReference type="AlphaFoldDB" id="A0A378TGN0"/>
<organism evidence="2 3">
    <name type="scientific">Mycolicibacterium tokaiense</name>
    <dbReference type="NCBI Taxonomy" id="39695"/>
    <lineage>
        <taxon>Bacteria</taxon>
        <taxon>Bacillati</taxon>
        <taxon>Actinomycetota</taxon>
        <taxon>Actinomycetes</taxon>
        <taxon>Mycobacteriales</taxon>
        <taxon>Mycobacteriaceae</taxon>
        <taxon>Mycolicibacterium</taxon>
    </lineage>
</organism>
<dbReference type="InterPro" id="IPR016040">
    <property type="entry name" value="NAD(P)-bd_dom"/>
</dbReference>
<reference evidence="2 3" key="1">
    <citation type="submission" date="2018-06" db="EMBL/GenBank/DDBJ databases">
        <authorList>
            <consortium name="Pathogen Informatics"/>
            <person name="Doyle S."/>
        </authorList>
    </citation>
    <scope>NUCLEOTIDE SEQUENCE [LARGE SCALE GENOMIC DNA]</scope>
    <source>
        <strain evidence="2 3">NCTC10821</strain>
    </source>
</reference>
<gene>
    <name evidence="2" type="ORF">NCTC10821_03232</name>
</gene>
<dbReference type="RefSeq" id="WP_115279112.1">
    <property type="nucleotide sequence ID" value="NZ_AP022600.1"/>
</dbReference>
<proteinExistence type="predicted"/>
<protein>
    <submittedName>
        <fullName evidence="2">NAD-dependent epimerase/dehydratase:dTDP-4-dehydrorhamnose reductase:NmrA-like protein</fullName>
    </submittedName>
</protein>
<dbReference type="Gene3D" id="3.40.50.720">
    <property type="entry name" value="NAD(P)-binding Rossmann-like Domain"/>
    <property type="match status" value="1"/>
</dbReference>
<dbReference type="Pfam" id="PF13460">
    <property type="entry name" value="NAD_binding_10"/>
    <property type="match status" value="1"/>
</dbReference>
<sequence>MAEPTKSMAVIGATGLIGRQLVSLLSSRGHEVTRASRNSGVDLLTGQGLDDALAGAEVVIDVINSATPEDSAEAFFKQTAANLSAAVARAGVEHYVVLSIVGADEMAPRSGYIRGKVAQENAAAASGVPWTVVRATQFHELAEPITESLIIGNEVRAPEALIQTIDSAEVTAILARIAVGGPLNTIHHVGGPQKMSFSDMARAVLRHQSRTLNVVDDPSATYSGLNIDFTTLVTDDEAELGTTRLVDWLARR</sequence>
<dbReference type="InterPro" id="IPR051207">
    <property type="entry name" value="ComplexI_NDUFA9_subunit"/>
</dbReference>
<dbReference type="Proteomes" id="UP000254978">
    <property type="component" value="Unassembled WGS sequence"/>
</dbReference>
<keyword evidence="3" id="KW-1185">Reference proteome</keyword>
<dbReference type="PANTHER" id="PTHR12126:SF11">
    <property type="entry name" value="NADH DEHYDROGENASE [UBIQUINONE] 1 ALPHA SUBCOMPLEX SUBUNIT 9, MITOCHONDRIAL"/>
    <property type="match status" value="1"/>
</dbReference>
<dbReference type="OrthoDB" id="9771302at2"/>
<evidence type="ECO:0000313" key="2">
    <source>
        <dbReference type="EMBL" id="STZ59694.1"/>
    </source>
</evidence>
<dbReference type="InterPro" id="IPR036291">
    <property type="entry name" value="NAD(P)-bd_dom_sf"/>
</dbReference>
<evidence type="ECO:0000259" key="1">
    <source>
        <dbReference type="Pfam" id="PF13460"/>
    </source>
</evidence>
<dbReference type="SUPFAM" id="SSF51735">
    <property type="entry name" value="NAD(P)-binding Rossmann-fold domains"/>
    <property type="match status" value="1"/>
</dbReference>
<accession>A0A378TGN0</accession>
<name>A0A378TGN0_9MYCO</name>
<feature type="domain" description="NAD(P)-binding" evidence="1">
    <location>
        <begin position="12"/>
        <end position="165"/>
    </location>
</feature>
<dbReference type="EMBL" id="UGQT01000001">
    <property type="protein sequence ID" value="STZ59694.1"/>
    <property type="molecule type" value="Genomic_DNA"/>
</dbReference>
<evidence type="ECO:0000313" key="3">
    <source>
        <dbReference type="Proteomes" id="UP000254978"/>
    </source>
</evidence>
<dbReference type="PANTHER" id="PTHR12126">
    <property type="entry name" value="NADH-UBIQUINONE OXIDOREDUCTASE 39 KDA SUBUNIT-RELATED"/>
    <property type="match status" value="1"/>
</dbReference>
<dbReference type="GO" id="GO:0044877">
    <property type="term" value="F:protein-containing complex binding"/>
    <property type="evidence" value="ECO:0007669"/>
    <property type="project" value="TreeGrafter"/>
</dbReference>